<dbReference type="AlphaFoldDB" id="A0A4D7BJS4"/>
<keyword evidence="9" id="KW-1185">Reference proteome</keyword>
<dbReference type="PANTHER" id="PTHR32322">
    <property type="entry name" value="INNER MEMBRANE TRANSPORTER"/>
    <property type="match status" value="1"/>
</dbReference>
<sequence>MAIDLSPDGSRSGGANWPGLGYAATVVALFAGFVLVSRLGLSTALPLTDLAAFRFGIGGLVLLPIVLRSGLAGLRPVQAIALALLGGLGFALLAYSGFALAPAAHGAVLLHGTLPLTTALVIWASGSGGRPRGGGLVLIACGIAAMAWDGLGQASWSLLAGDLCLVLASLCWSSYAIYVKRLDIPALQAAAIVAVISAIIYLPVYAVLPNRTLFQAAWSDLLAQAAWSDLLVQAAWSDLLVQAGFQGVVIGAVSIFVYTRAVALLGAADVALFTAAVPGLTALGGYLLLSEIPSGPSLAGVALVTGGMLIGLRKPKPR</sequence>
<feature type="domain" description="EamA" evidence="7">
    <location>
        <begin position="160"/>
        <end position="310"/>
    </location>
</feature>
<dbReference type="OrthoDB" id="8162550at2"/>
<proteinExistence type="predicted"/>
<gene>
    <name evidence="8" type="ORF">E8M01_29680</name>
</gene>
<feature type="transmembrane region" description="Helical" evidence="6">
    <location>
        <begin position="107"/>
        <end position="126"/>
    </location>
</feature>
<dbReference type="InterPro" id="IPR050638">
    <property type="entry name" value="AA-Vitamin_Transporters"/>
</dbReference>
<dbReference type="Pfam" id="PF00892">
    <property type="entry name" value="EamA"/>
    <property type="match status" value="1"/>
</dbReference>
<comment type="subcellular location">
    <subcellularLocation>
        <location evidence="1">Cell membrane</location>
        <topology evidence="1">Multi-pass membrane protein</topology>
    </subcellularLocation>
</comment>
<feature type="transmembrane region" description="Helical" evidence="6">
    <location>
        <begin position="47"/>
        <end position="67"/>
    </location>
</feature>
<name>A0A4D7BJS4_9HYPH</name>
<feature type="transmembrane region" description="Helical" evidence="6">
    <location>
        <begin position="186"/>
        <end position="208"/>
    </location>
</feature>
<feature type="transmembrane region" description="Helical" evidence="6">
    <location>
        <begin position="20"/>
        <end position="41"/>
    </location>
</feature>
<evidence type="ECO:0000256" key="2">
    <source>
        <dbReference type="ARBA" id="ARBA00022475"/>
    </source>
</evidence>
<feature type="transmembrane region" description="Helical" evidence="6">
    <location>
        <begin position="157"/>
        <end position="179"/>
    </location>
</feature>
<evidence type="ECO:0000256" key="4">
    <source>
        <dbReference type="ARBA" id="ARBA00022989"/>
    </source>
</evidence>
<dbReference type="SUPFAM" id="SSF103481">
    <property type="entry name" value="Multidrug resistance efflux transporter EmrE"/>
    <property type="match status" value="1"/>
</dbReference>
<feature type="transmembrane region" description="Helical" evidence="6">
    <location>
        <begin position="79"/>
        <end position="101"/>
    </location>
</feature>
<dbReference type="InterPro" id="IPR000620">
    <property type="entry name" value="EamA_dom"/>
</dbReference>
<protein>
    <submittedName>
        <fullName evidence="8">DMT family transporter</fullName>
    </submittedName>
</protein>
<evidence type="ECO:0000256" key="3">
    <source>
        <dbReference type="ARBA" id="ARBA00022692"/>
    </source>
</evidence>
<evidence type="ECO:0000256" key="1">
    <source>
        <dbReference type="ARBA" id="ARBA00004651"/>
    </source>
</evidence>
<organism evidence="8 9">
    <name type="scientific">Phreatobacter stygius</name>
    <dbReference type="NCBI Taxonomy" id="1940610"/>
    <lineage>
        <taxon>Bacteria</taxon>
        <taxon>Pseudomonadati</taxon>
        <taxon>Pseudomonadota</taxon>
        <taxon>Alphaproteobacteria</taxon>
        <taxon>Hyphomicrobiales</taxon>
        <taxon>Phreatobacteraceae</taxon>
        <taxon>Phreatobacter</taxon>
    </lineage>
</organism>
<evidence type="ECO:0000313" key="9">
    <source>
        <dbReference type="Proteomes" id="UP000298781"/>
    </source>
</evidence>
<keyword evidence="2" id="KW-1003">Cell membrane</keyword>
<dbReference type="Proteomes" id="UP000298781">
    <property type="component" value="Chromosome"/>
</dbReference>
<evidence type="ECO:0000313" key="8">
    <source>
        <dbReference type="EMBL" id="QCI68032.1"/>
    </source>
</evidence>
<keyword evidence="3 6" id="KW-0812">Transmembrane</keyword>
<feature type="transmembrane region" description="Helical" evidence="6">
    <location>
        <begin position="270"/>
        <end position="289"/>
    </location>
</feature>
<reference evidence="8 9" key="1">
    <citation type="submission" date="2019-04" db="EMBL/GenBank/DDBJ databases">
        <title>Phreatobacter aquaticus sp. nov.</title>
        <authorList>
            <person name="Choi A."/>
        </authorList>
    </citation>
    <scope>NUCLEOTIDE SEQUENCE [LARGE SCALE GENOMIC DNA]</scope>
    <source>
        <strain evidence="8 9">KCTC 52518</strain>
    </source>
</reference>
<dbReference type="EMBL" id="CP039690">
    <property type="protein sequence ID" value="QCI68032.1"/>
    <property type="molecule type" value="Genomic_DNA"/>
</dbReference>
<evidence type="ECO:0000256" key="5">
    <source>
        <dbReference type="ARBA" id="ARBA00023136"/>
    </source>
</evidence>
<dbReference type="GO" id="GO:0005886">
    <property type="term" value="C:plasma membrane"/>
    <property type="evidence" value="ECO:0007669"/>
    <property type="project" value="UniProtKB-SubCell"/>
</dbReference>
<feature type="transmembrane region" description="Helical" evidence="6">
    <location>
        <begin position="239"/>
        <end position="258"/>
    </location>
</feature>
<accession>A0A4D7BJS4</accession>
<keyword evidence="4 6" id="KW-1133">Transmembrane helix</keyword>
<keyword evidence="5 6" id="KW-0472">Membrane</keyword>
<dbReference type="KEGG" id="pstg:E8M01_29680"/>
<feature type="transmembrane region" description="Helical" evidence="6">
    <location>
        <begin position="133"/>
        <end position="151"/>
    </location>
</feature>
<evidence type="ECO:0000256" key="6">
    <source>
        <dbReference type="SAM" id="Phobius"/>
    </source>
</evidence>
<dbReference type="RefSeq" id="WP_136963452.1">
    <property type="nucleotide sequence ID" value="NZ_CP039690.1"/>
</dbReference>
<dbReference type="PANTHER" id="PTHR32322:SF18">
    <property type="entry name" value="S-ADENOSYLMETHIONINE_S-ADENOSYLHOMOCYSTEINE TRANSPORTER"/>
    <property type="match status" value="1"/>
</dbReference>
<dbReference type="InterPro" id="IPR037185">
    <property type="entry name" value="EmrE-like"/>
</dbReference>
<evidence type="ECO:0000259" key="7">
    <source>
        <dbReference type="Pfam" id="PF00892"/>
    </source>
</evidence>
<feature type="transmembrane region" description="Helical" evidence="6">
    <location>
        <begin position="295"/>
        <end position="312"/>
    </location>
</feature>